<dbReference type="Proteomes" id="UP000702425">
    <property type="component" value="Unassembled WGS sequence"/>
</dbReference>
<reference evidence="1 2" key="1">
    <citation type="journal article" date="2020" name="Sci. Rep.">
        <title>A novel cyanobacterial geosmin producer, revising GeoA distribution and dispersion patterns in Bacteria.</title>
        <authorList>
            <person name="Churro C."/>
            <person name="Semedo-Aguiar A.P."/>
            <person name="Silva A.D."/>
            <person name="Pereira-Leal J.B."/>
            <person name="Leite R.B."/>
        </authorList>
    </citation>
    <scope>NUCLEOTIDE SEQUENCE [LARGE SCALE GENOMIC DNA]</scope>
    <source>
        <strain evidence="1 2">IPMA8</strain>
    </source>
</reference>
<accession>A0ABX2CWB8</accession>
<dbReference type="EMBL" id="SRRZ01000037">
    <property type="protein sequence ID" value="NQE34705.1"/>
    <property type="molecule type" value="Genomic_DNA"/>
</dbReference>
<gene>
    <name evidence="1" type="ORF">E5S67_02433</name>
</gene>
<dbReference type="RefSeq" id="WP_339382848.1">
    <property type="nucleotide sequence ID" value="NZ_CAWPPK010000249.1"/>
</dbReference>
<protein>
    <submittedName>
        <fullName evidence="1">Uncharacterized protein</fullName>
    </submittedName>
</protein>
<organism evidence="1 2">
    <name type="scientific">Microcoleus asticus IPMA8</name>
    <dbReference type="NCBI Taxonomy" id="2563858"/>
    <lineage>
        <taxon>Bacteria</taxon>
        <taxon>Bacillati</taxon>
        <taxon>Cyanobacteriota</taxon>
        <taxon>Cyanophyceae</taxon>
        <taxon>Oscillatoriophycideae</taxon>
        <taxon>Oscillatoriales</taxon>
        <taxon>Microcoleaceae</taxon>
        <taxon>Microcoleus</taxon>
        <taxon>Microcoleus asticus</taxon>
    </lineage>
</organism>
<evidence type="ECO:0000313" key="1">
    <source>
        <dbReference type="EMBL" id="NQE34705.1"/>
    </source>
</evidence>
<evidence type="ECO:0000313" key="2">
    <source>
        <dbReference type="Proteomes" id="UP000702425"/>
    </source>
</evidence>
<keyword evidence="2" id="KW-1185">Reference proteome</keyword>
<name>A0ABX2CWB8_9CYAN</name>
<sequence>MDASKGLNGSCDFIISQSPELLFVSAPVITVVEAKKENILAGLGQCVAEMLAAQIFNENEGNEIPVIYGTVTTGTNWKFLKLTKQTIEIDLVEYFINDLGKILGILASGIHSSIN</sequence>
<comment type="caution">
    <text evidence="1">The sequence shown here is derived from an EMBL/GenBank/DDBJ whole genome shotgun (WGS) entry which is preliminary data.</text>
</comment>
<proteinExistence type="predicted"/>